<name>A0A561UGB4_9ACTN</name>
<feature type="region of interest" description="Disordered" evidence="1">
    <location>
        <begin position="1"/>
        <end position="39"/>
    </location>
</feature>
<dbReference type="PRINTS" id="PR00364">
    <property type="entry name" value="DISEASERSIST"/>
</dbReference>
<sequence>MPEPSDRDRTRNLRLGGRLPSSPQLPEPSPQPARPVLADDADRQGRIITFYSYKGGTGRTMALANTAWILAANGYRVLTVDWDLEAPGLAKFFHPFLDAAELAEAPGVMTLINDYREEALRETELYADALLEPERYQEELRGIGHHPGWHLDFAKVAGHTVPLSWAGFPPGGGIDFLSAGRQDRDYSGTLGGLDWDLFYERFDGGQFFDALRADMRRRYDYVLIDSRTGLSDTAEICTVQMPDDLVVCFTLSDQSIDGASRIAQHINDRYRDRGIRILPVPMRIDDFEKEKADAGRALARIRFDGLPSGLTGEQLVHYWGSVEIPYRPFYAYEEILATFGDQPGTPTSMLSACERLTDAITGGEVSTLPAMDEEVRQRYVEAFTRRRPTVPADIYLSYVPEDRMWADWIEYVLGAAGFRVLPRDADAGSDTRLETERSVDAAFRTVAVLSPAYLRSPQARALWESVAGSDPSGTRRQLIPVRVGSTPLAAPFSSRNPVDLVNLKEPQALAALVKALGREELPTIDPAGGPRFPGTQPEIWNVPPRNTYFTGRAEVLERLRNQLGGGTTAVLPVPQTLYGLGGVGKTQVALEYAHRFMADYDLVWWITAEQEEEIQGQLAELARRMGRSTNEPVAHAAEIALETLRRGERVKRWLLIFDNADEPAEIRRFFPGGPGHVLVTSRNQAWSTAAEALTMDVFTRPESIDHLSRRTGGALGRPDADAVAEAVGDLPLAVEVAGAWLKATGTPVAEYIEALRTEAARVLELERPVDYPMTVGATWRVSIARLRRQSPAAARMLQLCAYFAPEPISMNLFYSDQMIRALVPYDPGLSDKFLLGRVIQAIGRYALAKVDAGANSIQVHRLVQEVIRSEMTPAEQIDTIHEVHRILIGARPVVGDTDDPANWPAFEEIWPHLSPSRAHDCEEADTRQLMIDRVRYLWKRGEYTQARRTGHLLDEAWTAKLGEDDRQTLLLRFQLANVMRSQGQYAAAMELDEDTLERQRRVLGEHHPYTLMTAGSLSADRRALGEFAKALELDREILERFREQFGEDNPRTLSIANNLAIDHRLVGDSAAALELDQDTLDRRALVLGPKHPYTLSSKSNLARDLREQGDYEASVTVHQEVDEAYAETLDIDVPEILRNAKALAVALRKAGRQAEARRLTKETYERYLERYGQDAPDTLACALNLAADYSAGGDKDAARDLARQVYVGHQQLFGHEHPFTLACANNLMIYLRGSGGLAEAVELGRATVATLGRVLGPEHPFTLNSMINLANAYGDLGRLEEAEELERTAYQGLCDRYSARHPDAVACQANMAVTLRSQGRVNQAAELRSRAVAEFIRQLGEEHPNTVSARGWKRINRDLEPQPV</sequence>
<dbReference type="Pfam" id="PF13424">
    <property type="entry name" value="TPR_12"/>
    <property type="match status" value="3"/>
</dbReference>
<accession>A0A561UGB4</accession>
<protein>
    <submittedName>
        <fullName evidence="5">Cellulose biosynthesis protein BcsQ</fullName>
    </submittedName>
</protein>
<evidence type="ECO:0000313" key="5">
    <source>
        <dbReference type="EMBL" id="TWF98399.1"/>
    </source>
</evidence>
<dbReference type="InterPro" id="IPR027417">
    <property type="entry name" value="P-loop_NTPase"/>
</dbReference>
<dbReference type="GO" id="GO:0043531">
    <property type="term" value="F:ADP binding"/>
    <property type="evidence" value="ECO:0007669"/>
    <property type="project" value="InterPro"/>
</dbReference>
<reference evidence="5 6" key="1">
    <citation type="submission" date="2019-06" db="EMBL/GenBank/DDBJ databases">
        <title>Sequencing the genomes of 1000 actinobacteria strains.</title>
        <authorList>
            <person name="Klenk H.-P."/>
        </authorList>
    </citation>
    <scope>NUCLEOTIDE SEQUENCE [LARGE SCALE GENOMIC DNA]</scope>
    <source>
        <strain evidence="5 6">DSM 44826</strain>
    </source>
</reference>
<dbReference type="GO" id="GO:0007165">
    <property type="term" value="P:signal transduction"/>
    <property type="evidence" value="ECO:0007669"/>
    <property type="project" value="InterPro"/>
</dbReference>
<evidence type="ECO:0000259" key="3">
    <source>
        <dbReference type="Pfam" id="PF13676"/>
    </source>
</evidence>
<dbReference type="SUPFAM" id="SSF52540">
    <property type="entry name" value="P-loop containing nucleoside triphosphate hydrolases"/>
    <property type="match status" value="2"/>
</dbReference>
<dbReference type="InterPro" id="IPR035897">
    <property type="entry name" value="Toll_tir_struct_dom_sf"/>
</dbReference>
<dbReference type="Pfam" id="PF13676">
    <property type="entry name" value="TIR_2"/>
    <property type="match status" value="1"/>
</dbReference>
<dbReference type="EMBL" id="VIWT01000001">
    <property type="protein sequence ID" value="TWF98399.1"/>
    <property type="molecule type" value="Genomic_DNA"/>
</dbReference>
<dbReference type="NCBIfam" id="NF040586">
    <property type="entry name" value="FxSxx_TPR"/>
    <property type="match status" value="1"/>
</dbReference>
<organism evidence="5 6">
    <name type="scientific">Kitasatospora viridis</name>
    <dbReference type="NCBI Taxonomy" id="281105"/>
    <lineage>
        <taxon>Bacteria</taxon>
        <taxon>Bacillati</taxon>
        <taxon>Actinomycetota</taxon>
        <taxon>Actinomycetes</taxon>
        <taxon>Kitasatosporales</taxon>
        <taxon>Streptomycetaceae</taxon>
        <taxon>Kitasatospora</taxon>
    </lineage>
</organism>
<dbReference type="PANTHER" id="PTHR46082">
    <property type="entry name" value="ATP/GTP-BINDING PROTEIN-RELATED"/>
    <property type="match status" value="1"/>
</dbReference>
<feature type="domain" description="DUF7779" evidence="4">
    <location>
        <begin position="786"/>
        <end position="875"/>
    </location>
</feature>
<evidence type="ECO:0000259" key="2">
    <source>
        <dbReference type="Pfam" id="PF00931"/>
    </source>
</evidence>
<dbReference type="InterPro" id="IPR002182">
    <property type="entry name" value="NB-ARC"/>
</dbReference>
<feature type="domain" description="TIR" evidence="3">
    <location>
        <begin position="394"/>
        <end position="512"/>
    </location>
</feature>
<evidence type="ECO:0000313" key="6">
    <source>
        <dbReference type="Proteomes" id="UP000317940"/>
    </source>
</evidence>
<dbReference type="Pfam" id="PF00931">
    <property type="entry name" value="NB-ARC"/>
    <property type="match status" value="1"/>
</dbReference>
<dbReference type="NCBIfam" id="NF047398">
    <property type="entry name" value="AAA_KGGVGR"/>
    <property type="match status" value="1"/>
</dbReference>
<dbReference type="Pfam" id="PF25000">
    <property type="entry name" value="DUF7779"/>
    <property type="match status" value="1"/>
</dbReference>
<dbReference type="SUPFAM" id="SSF48452">
    <property type="entry name" value="TPR-like"/>
    <property type="match status" value="2"/>
</dbReference>
<dbReference type="Gene3D" id="1.25.40.10">
    <property type="entry name" value="Tetratricopeptide repeat domain"/>
    <property type="match status" value="2"/>
</dbReference>
<dbReference type="Proteomes" id="UP000317940">
    <property type="component" value="Unassembled WGS sequence"/>
</dbReference>
<dbReference type="Pfam" id="PF13374">
    <property type="entry name" value="TPR_10"/>
    <property type="match status" value="1"/>
</dbReference>
<dbReference type="PANTHER" id="PTHR46082:SF6">
    <property type="entry name" value="AAA+ ATPASE DOMAIN-CONTAINING PROTEIN-RELATED"/>
    <property type="match status" value="1"/>
</dbReference>
<proteinExistence type="predicted"/>
<dbReference type="SUPFAM" id="SSF52200">
    <property type="entry name" value="Toll/Interleukin receptor TIR domain"/>
    <property type="match status" value="1"/>
</dbReference>
<evidence type="ECO:0000256" key="1">
    <source>
        <dbReference type="SAM" id="MobiDB-lite"/>
    </source>
</evidence>
<dbReference type="Gene3D" id="3.40.50.300">
    <property type="entry name" value="P-loop containing nucleotide triphosphate hydrolases"/>
    <property type="match status" value="2"/>
</dbReference>
<dbReference type="OrthoDB" id="580767at2"/>
<comment type="caution">
    <text evidence="5">The sequence shown here is derived from an EMBL/GenBank/DDBJ whole genome shotgun (WGS) entry which is preliminary data.</text>
</comment>
<feature type="compositionally biased region" description="Basic and acidic residues" evidence="1">
    <location>
        <begin position="1"/>
        <end position="11"/>
    </location>
</feature>
<gene>
    <name evidence="5" type="ORF">FHX73_112207</name>
</gene>
<evidence type="ECO:0000259" key="4">
    <source>
        <dbReference type="Pfam" id="PF25000"/>
    </source>
</evidence>
<dbReference type="InterPro" id="IPR000157">
    <property type="entry name" value="TIR_dom"/>
</dbReference>
<dbReference type="InterPro" id="IPR056681">
    <property type="entry name" value="DUF7779"/>
</dbReference>
<feature type="compositionally biased region" description="Pro residues" evidence="1">
    <location>
        <begin position="23"/>
        <end position="33"/>
    </location>
</feature>
<feature type="domain" description="NB-ARC" evidence="2">
    <location>
        <begin position="576"/>
        <end position="691"/>
    </location>
</feature>
<dbReference type="RefSeq" id="WP_145904842.1">
    <property type="nucleotide sequence ID" value="NZ_BAAAMZ010000024.1"/>
</dbReference>
<dbReference type="Gene3D" id="3.40.50.10140">
    <property type="entry name" value="Toll/interleukin-1 receptor homology (TIR) domain"/>
    <property type="match status" value="1"/>
</dbReference>
<keyword evidence="6" id="KW-1185">Reference proteome</keyword>
<dbReference type="InterPro" id="IPR053137">
    <property type="entry name" value="NLR-like"/>
</dbReference>
<dbReference type="InterPro" id="IPR011990">
    <property type="entry name" value="TPR-like_helical_dom_sf"/>
</dbReference>